<keyword evidence="1" id="KW-0732">Signal</keyword>
<keyword evidence="3" id="KW-1185">Reference proteome</keyword>
<feature type="chain" id="PRO_5020350201" evidence="1">
    <location>
        <begin position="19"/>
        <end position="266"/>
    </location>
</feature>
<proteinExistence type="predicted"/>
<accession>A0A4P9XAM4</accession>
<dbReference type="AlphaFoldDB" id="A0A4P9XAM4"/>
<gene>
    <name evidence="2" type="ORF">CXG81DRAFT_17947</name>
</gene>
<feature type="signal peptide" evidence="1">
    <location>
        <begin position="1"/>
        <end position="18"/>
    </location>
</feature>
<dbReference type="EMBL" id="ML014144">
    <property type="protein sequence ID" value="RKP02424.1"/>
    <property type="molecule type" value="Genomic_DNA"/>
</dbReference>
<evidence type="ECO:0000313" key="2">
    <source>
        <dbReference type="EMBL" id="RKP02424.1"/>
    </source>
</evidence>
<evidence type="ECO:0000256" key="1">
    <source>
        <dbReference type="SAM" id="SignalP"/>
    </source>
</evidence>
<organism evidence="2 3">
    <name type="scientific">Caulochytrium protostelioides</name>
    <dbReference type="NCBI Taxonomy" id="1555241"/>
    <lineage>
        <taxon>Eukaryota</taxon>
        <taxon>Fungi</taxon>
        <taxon>Fungi incertae sedis</taxon>
        <taxon>Chytridiomycota</taxon>
        <taxon>Chytridiomycota incertae sedis</taxon>
        <taxon>Chytridiomycetes</taxon>
        <taxon>Caulochytriales</taxon>
        <taxon>Caulochytriaceae</taxon>
        <taxon>Caulochytrium</taxon>
    </lineage>
</organism>
<name>A0A4P9XAM4_9FUNG</name>
<reference evidence="3" key="1">
    <citation type="journal article" date="2018" name="Nat. Microbiol.">
        <title>Leveraging single-cell genomics to expand the fungal tree of life.</title>
        <authorList>
            <person name="Ahrendt S.R."/>
            <person name="Quandt C.A."/>
            <person name="Ciobanu D."/>
            <person name="Clum A."/>
            <person name="Salamov A."/>
            <person name="Andreopoulos B."/>
            <person name="Cheng J.F."/>
            <person name="Woyke T."/>
            <person name="Pelin A."/>
            <person name="Henrissat B."/>
            <person name="Reynolds N.K."/>
            <person name="Benny G.L."/>
            <person name="Smith M.E."/>
            <person name="James T.Y."/>
            <person name="Grigoriev I.V."/>
        </authorList>
    </citation>
    <scope>NUCLEOTIDE SEQUENCE [LARGE SCALE GENOMIC DNA]</scope>
    <source>
        <strain evidence="3">ATCC 52028</strain>
    </source>
</reference>
<protein>
    <submittedName>
        <fullName evidence="2">Uncharacterized protein</fullName>
    </submittedName>
</protein>
<dbReference type="Proteomes" id="UP000274922">
    <property type="component" value="Unassembled WGS sequence"/>
</dbReference>
<sequence length="266" mass="26693">MHLYALAVLALTASAVSAREGSLEQNGISGVIENSLHGAGIRHTGGGVDAAPGETQTEFVGPCIEYAHACRAAFATAGPNGGPLPDTELSISCSPLPEAFAYPLVGLCRPRHGEAIEVPGYVGAPTARAPPSSDKTQCQAFSAHCSALAHADVDCATPAYLCSQTVADQPSYGVCLCDRRSTLSGLVSFQGFSYPGHAASKPGDGHLAKAAAATGTASTTTAAPTATAAPKPASRATSGAGSLRDLAFASLIVSLKIACVGVFLVL</sequence>
<evidence type="ECO:0000313" key="3">
    <source>
        <dbReference type="Proteomes" id="UP000274922"/>
    </source>
</evidence>